<comment type="caution">
    <text evidence="1">The sequence shown here is derived from an EMBL/GenBank/DDBJ whole genome shotgun (WGS) entry which is preliminary data.</text>
</comment>
<evidence type="ECO:0008006" key="3">
    <source>
        <dbReference type="Google" id="ProtNLM"/>
    </source>
</evidence>
<evidence type="ECO:0000313" key="1">
    <source>
        <dbReference type="EMBL" id="MBM7837530.1"/>
    </source>
</evidence>
<dbReference type="EMBL" id="JAFBCV010000002">
    <property type="protein sequence ID" value="MBM7837530.1"/>
    <property type="molecule type" value="Genomic_DNA"/>
</dbReference>
<dbReference type="Pfam" id="PF14003">
    <property type="entry name" value="YlbE"/>
    <property type="match status" value="1"/>
</dbReference>
<dbReference type="Proteomes" id="UP001179280">
    <property type="component" value="Unassembled WGS sequence"/>
</dbReference>
<keyword evidence="2" id="KW-1185">Reference proteome</keyword>
<protein>
    <recommendedName>
        <fullName evidence="3">YlbE-like protein</fullName>
    </recommendedName>
</protein>
<reference evidence="1" key="1">
    <citation type="submission" date="2021-01" db="EMBL/GenBank/DDBJ databases">
        <title>Genomic Encyclopedia of Type Strains, Phase IV (KMG-IV): sequencing the most valuable type-strain genomes for metagenomic binning, comparative biology and taxonomic classification.</title>
        <authorList>
            <person name="Goeker M."/>
        </authorList>
    </citation>
    <scope>NUCLEOTIDE SEQUENCE</scope>
    <source>
        <strain evidence="1">DSM 21943</strain>
    </source>
</reference>
<accession>A0ABS2SQJ9</accession>
<name>A0ABS2SQJ9_9BACI</name>
<dbReference type="RefSeq" id="WP_200870838.1">
    <property type="nucleotide sequence ID" value="NZ_JAFBCV010000002.1"/>
</dbReference>
<proteinExistence type="predicted"/>
<sequence length="88" mass="10818">MREEIRMKLVQQPELREFLRYHPEWYRHLSRQPDKLNEMEKEAKYFYGRTFPQRVEKMQNNVSMAMMLMEMIKMGQNTVTETVQSVTN</sequence>
<evidence type="ECO:0000313" key="2">
    <source>
        <dbReference type="Proteomes" id="UP001179280"/>
    </source>
</evidence>
<organism evidence="1 2">
    <name type="scientific">Shouchella xiaoxiensis</name>
    <dbReference type="NCBI Taxonomy" id="766895"/>
    <lineage>
        <taxon>Bacteria</taxon>
        <taxon>Bacillati</taxon>
        <taxon>Bacillota</taxon>
        <taxon>Bacilli</taxon>
        <taxon>Bacillales</taxon>
        <taxon>Bacillaceae</taxon>
        <taxon>Shouchella</taxon>
    </lineage>
</organism>
<dbReference type="InterPro" id="IPR025613">
    <property type="entry name" value="YlbE"/>
</dbReference>
<gene>
    <name evidence="1" type="ORF">JOC54_000761</name>
</gene>